<sequence>MCPAETTVPGLLRAAGSSRSQGRCRHLRALNEPKVGQAAKGKRKLKRGLGRWSCYLDLKDAAWGAKESLQGREGAESDRGDGDGEREGEGEKSEEKRREKRRARGREREVEREGERKGKREREGGEKGGEEREREKERQERKEGEVERRRGERK</sequence>
<keyword evidence="3" id="KW-1185">Reference proteome</keyword>
<proteinExistence type="predicted"/>
<evidence type="ECO:0000313" key="3">
    <source>
        <dbReference type="Proteomes" id="UP001266305"/>
    </source>
</evidence>
<feature type="compositionally biased region" description="Basic and acidic residues" evidence="1">
    <location>
        <begin position="106"/>
        <end position="154"/>
    </location>
</feature>
<evidence type="ECO:0000256" key="1">
    <source>
        <dbReference type="SAM" id="MobiDB-lite"/>
    </source>
</evidence>
<name>A0ABQ9V022_SAGOE</name>
<gene>
    <name evidence="2" type="ORF">P7K49_020355</name>
</gene>
<organism evidence="2 3">
    <name type="scientific">Saguinus oedipus</name>
    <name type="common">Cotton-top tamarin</name>
    <name type="synonym">Oedipomidas oedipus</name>
    <dbReference type="NCBI Taxonomy" id="9490"/>
    <lineage>
        <taxon>Eukaryota</taxon>
        <taxon>Metazoa</taxon>
        <taxon>Chordata</taxon>
        <taxon>Craniata</taxon>
        <taxon>Vertebrata</taxon>
        <taxon>Euteleostomi</taxon>
        <taxon>Mammalia</taxon>
        <taxon>Eutheria</taxon>
        <taxon>Euarchontoglires</taxon>
        <taxon>Primates</taxon>
        <taxon>Haplorrhini</taxon>
        <taxon>Platyrrhini</taxon>
        <taxon>Cebidae</taxon>
        <taxon>Callitrichinae</taxon>
        <taxon>Saguinus</taxon>
    </lineage>
</organism>
<feature type="compositionally biased region" description="Basic and acidic residues" evidence="1">
    <location>
        <begin position="69"/>
        <end position="97"/>
    </location>
</feature>
<protein>
    <submittedName>
        <fullName evidence="2">Uncharacterized protein</fullName>
    </submittedName>
</protein>
<feature type="region of interest" description="Disordered" evidence="1">
    <location>
        <begin position="65"/>
        <end position="154"/>
    </location>
</feature>
<feature type="region of interest" description="Disordered" evidence="1">
    <location>
        <begin position="1"/>
        <end position="24"/>
    </location>
</feature>
<accession>A0ABQ9V022</accession>
<comment type="caution">
    <text evidence="2">The sequence shown here is derived from an EMBL/GenBank/DDBJ whole genome shotgun (WGS) entry which is preliminary data.</text>
</comment>
<evidence type="ECO:0000313" key="2">
    <source>
        <dbReference type="EMBL" id="KAK2102688.1"/>
    </source>
</evidence>
<dbReference type="Proteomes" id="UP001266305">
    <property type="component" value="Unassembled WGS sequence"/>
</dbReference>
<dbReference type="EMBL" id="JASSZA010000009">
    <property type="protein sequence ID" value="KAK2102688.1"/>
    <property type="molecule type" value="Genomic_DNA"/>
</dbReference>
<reference evidence="2 3" key="1">
    <citation type="submission" date="2023-05" db="EMBL/GenBank/DDBJ databases">
        <title>B98-5 Cell Line De Novo Hybrid Assembly: An Optical Mapping Approach.</title>
        <authorList>
            <person name="Kananen K."/>
            <person name="Auerbach J.A."/>
            <person name="Kautto E."/>
            <person name="Blachly J.S."/>
        </authorList>
    </citation>
    <scope>NUCLEOTIDE SEQUENCE [LARGE SCALE GENOMIC DNA]</scope>
    <source>
        <strain evidence="2">B95-8</strain>
        <tissue evidence="2">Cell line</tissue>
    </source>
</reference>